<dbReference type="Proteomes" id="UP000176917">
    <property type="component" value="Unassembled WGS sequence"/>
</dbReference>
<dbReference type="InterPro" id="IPR035986">
    <property type="entry name" value="PKD_dom_sf"/>
</dbReference>
<evidence type="ECO:0000256" key="1">
    <source>
        <dbReference type="SAM" id="SignalP"/>
    </source>
</evidence>
<comment type="caution">
    <text evidence="2">The sequence shown here is derived from an EMBL/GenBank/DDBJ whole genome shotgun (WGS) entry which is preliminary data.</text>
</comment>
<evidence type="ECO:0000313" key="3">
    <source>
        <dbReference type="Proteomes" id="UP000176917"/>
    </source>
</evidence>
<evidence type="ECO:0000313" key="2">
    <source>
        <dbReference type="EMBL" id="OHA73165.1"/>
    </source>
</evidence>
<gene>
    <name evidence="2" type="ORF">A3B24_00775</name>
</gene>
<accession>A0A1G2RJY3</accession>
<organism evidence="2 3">
    <name type="scientific">Candidatus Wildermuthbacteria bacterium RIFCSPLOWO2_01_FULL_48_16</name>
    <dbReference type="NCBI Taxonomy" id="1802461"/>
    <lineage>
        <taxon>Bacteria</taxon>
        <taxon>Candidatus Wildermuthiibacteriota</taxon>
    </lineage>
</organism>
<dbReference type="AlphaFoldDB" id="A0A1G2RJY3"/>
<sequence>MRFSLIVFVFAIFLLFGFTSNATAGECKYIGDSPPIENSNDCDIIILYTDPGGAELASCRYKIVTSGTNPGDPSTWNTDWTSGICAGSFATMTKTIQIPESFSAGLYDVHWYAQDNSNNTAQGLFDTFKVVTAPTVTTQAATDIIGTQATLNGDLTSLGGAANATVWFEWGTTVSYGNSTTPVTKTSTGTFNASITNLVGGTTYHFRAVAQNFGTAYGADQQFTTLDINAPRFQSFIINGVSCSDSSCPATVTASTSVDITWSAVDPEGSPMTYEIWRTQDPNDWGLEPHISNAASPFSEIPPAGTYWYGVHATDSAGNCITEDTDGTNQGHCGGVGSDSYDDPPLGPRTSRGPIKVIFGDQEFPTISSFVVSPRPPSWVNKNSPNVSVSWTVSDNASLKEVTILRCDKSIVSQCAPSDWQNIRTIAAPPGSTNWSGALSPQDTPPEGKSWYGMHVWDNAGHKTVEPPPGPLDVQIDKTPPNTPTLGTPFDQSTVNTENPTFTWNAASDPGGSGVASYYIQVDNNQNFNNPEVNQTGVTSTQYISSPNLTHAGYYWHVSAERDNAGNESSDYSGSWFFYIELNEPPNASFNCTPANCTVYANDIETLTFNNNSSDPDGNITDSEWDILNYGTAPDATCSGVCNHTLQQIAPNSYTMHLLVRDNAGASDTDTKGFTVRRDIVAGFMCSLDNVNFVACASLSGKVSQGEILYLKDSSSLSEYTIVSQNANSVTSRTWKINGNTFSSGNNANPSTTIPTEGTVTLELEAQDNQSRSDTQTHVLNPQVPFPEFQECSPFGCDL</sequence>
<dbReference type="Gene3D" id="2.60.40.10">
    <property type="entry name" value="Immunoglobulins"/>
    <property type="match status" value="4"/>
</dbReference>
<feature type="chain" id="PRO_5009584244" description="Fibronectin type-III domain-containing protein" evidence="1">
    <location>
        <begin position="25"/>
        <end position="799"/>
    </location>
</feature>
<feature type="signal peptide" evidence="1">
    <location>
        <begin position="1"/>
        <end position="24"/>
    </location>
</feature>
<evidence type="ECO:0008006" key="4">
    <source>
        <dbReference type="Google" id="ProtNLM"/>
    </source>
</evidence>
<dbReference type="InterPro" id="IPR036116">
    <property type="entry name" value="FN3_sf"/>
</dbReference>
<dbReference type="SUPFAM" id="SSF49299">
    <property type="entry name" value="PKD domain"/>
    <property type="match status" value="1"/>
</dbReference>
<dbReference type="EMBL" id="MHUG01000015">
    <property type="protein sequence ID" value="OHA73165.1"/>
    <property type="molecule type" value="Genomic_DNA"/>
</dbReference>
<proteinExistence type="predicted"/>
<dbReference type="SUPFAM" id="SSF49265">
    <property type="entry name" value="Fibronectin type III"/>
    <property type="match status" value="1"/>
</dbReference>
<dbReference type="InterPro" id="IPR013783">
    <property type="entry name" value="Ig-like_fold"/>
</dbReference>
<dbReference type="STRING" id="1802461.A3B24_00775"/>
<reference evidence="2 3" key="1">
    <citation type="journal article" date="2016" name="Nat. Commun.">
        <title>Thousands of microbial genomes shed light on interconnected biogeochemical processes in an aquifer system.</title>
        <authorList>
            <person name="Anantharaman K."/>
            <person name="Brown C.T."/>
            <person name="Hug L.A."/>
            <person name="Sharon I."/>
            <person name="Castelle C.J."/>
            <person name="Probst A.J."/>
            <person name="Thomas B.C."/>
            <person name="Singh A."/>
            <person name="Wilkins M.J."/>
            <person name="Karaoz U."/>
            <person name="Brodie E.L."/>
            <person name="Williams K.H."/>
            <person name="Hubbard S.S."/>
            <person name="Banfield J.F."/>
        </authorList>
    </citation>
    <scope>NUCLEOTIDE SEQUENCE [LARGE SCALE GENOMIC DNA]</scope>
</reference>
<protein>
    <recommendedName>
        <fullName evidence="4">Fibronectin type-III domain-containing protein</fullName>
    </recommendedName>
</protein>
<name>A0A1G2RJY3_9BACT</name>
<keyword evidence="1" id="KW-0732">Signal</keyword>